<dbReference type="InterPro" id="IPR053066">
    <property type="entry name" value="ADGR_G7"/>
</dbReference>
<feature type="region of interest" description="Disordered" evidence="5">
    <location>
        <begin position="469"/>
        <end position="524"/>
    </location>
</feature>
<feature type="region of interest" description="Disordered" evidence="5">
    <location>
        <begin position="601"/>
        <end position="622"/>
    </location>
</feature>
<feature type="compositionally biased region" description="Polar residues" evidence="5">
    <location>
        <begin position="329"/>
        <end position="338"/>
    </location>
</feature>
<evidence type="ECO:0000256" key="1">
    <source>
        <dbReference type="ARBA" id="ARBA00004141"/>
    </source>
</evidence>
<dbReference type="InterPro" id="IPR000832">
    <property type="entry name" value="GPCR_2_secretin-like"/>
</dbReference>
<dbReference type="CDD" id="cd15040">
    <property type="entry name" value="7tmB2_Adhesion"/>
    <property type="match status" value="1"/>
</dbReference>
<dbReference type="Pfam" id="PF00002">
    <property type="entry name" value="7tm_2"/>
    <property type="match status" value="1"/>
</dbReference>
<evidence type="ECO:0000313" key="8">
    <source>
        <dbReference type="Proteomes" id="UP001152795"/>
    </source>
</evidence>
<gene>
    <name evidence="7" type="ORF">PACLA_8A002749</name>
</gene>
<organism evidence="7 8">
    <name type="scientific">Paramuricea clavata</name>
    <name type="common">Red gorgonian</name>
    <name type="synonym">Violescent sea-whip</name>
    <dbReference type="NCBI Taxonomy" id="317549"/>
    <lineage>
        <taxon>Eukaryota</taxon>
        <taxon>Metazoa</taxon>
        <taxon>Cnidaria</taxon>
        <taxon>Anthozoa</taxon>
        <taxon>Octocorallia</taxon>
        <taxon>Malacalcyonacea</taxon>
        <taxon>Plexauridae</taxon>
        <taxon>Paramuricea</taxon>
    </lineage>
</organism>
<feature type="compositionally biased region" description="Polar residues" evidence="5">
    <location>
        <begin position="406"/>
        <end position="427"/>
    </location>
</feature>
<dbReference type="AlphaFoldDB" id="A0A6S7GJS9"/>
<comment type="caution">
    <text evidence="7">The sequence shown here is derived from an EMBL/GenBank/DDBJ whole genome shotgun (WGS) entry which is preliminary data.</text>
</comment>
<dbReference type="OrthoDB" id="5961629at2759"/>
<keyword evidence="4 6" id="KW-0472">Membrane</keyword>
<dbReference type="Gene3D" id="1.20.1070.10">
    <property type="entry name" value="Rhodopsin 7-helix transmembrane proteins"/>
    <property type="match status" value="1"/>
</dbReference>
<feature type="transmembrane region" description="Helical" evidence="6">
    <location>
        <begin position="250"/>
        <end position="272"/>
    </location>
</feature>
<accession>A0A6S7GJS9</accession>
<evidence type="ECO:0000256" key="6">
    <source>
        <dbReference type="SAM" id="Phobius"/>
    </source>
</evidence>
<evidence type="ECO:0000256" key="5">
    <source>
        <dbReference type="SAM" id="MobiDB-lite"/>
    </source>
</evidence>
<dbReference type="GO" id="GO:0004930">
    <property type="term" value="F:G protein-coupled receptor activity"/>
    <property type="evidence" value="ECO:0007669"/>
    <property type="project" value="InterPro"/>
</dbReference>
<feature type="transmembrane region" description="Helical" evidence="6">
    <location>
        <begin position="139"/>
        <end position="160"/>
    </location>
</feature>
<feature type="transmembrane region" description="Helical" evidence="6">
    <location>
        <begin position="180"/>
        <end position="204"/>
    </location>
</feature>
<dbReference type="PROSITE" id="PS50261">
    <property type="entry name" value="G_PROTEIN_RECEP_F2_4"/>
    <property type="match status" value="1"/>
</dbReference>
<feature type="transmembrane region" description="Helical" evidence="6">
    <location>
        <begin position="70"/>
        <end position="88"/>
    </location>
</feature>
<protein>
    <submittedName>
        <fullName evidence="7">Adhesion G- coupled receptor G4</fullName>
    </submittedName>
</protein>
<comment type="subcellular location">
    <subcellularLocation>
        <location evidence="1">Membrane</location>
        <topology evidence="1">Multi-pass membrane protein</topology>
    </subcellularLocation>
</comment>
<dbReference type="SUPFAM" id="SSF81321">
    <property type="entry name" value="Family A G protein-coupled receptor-like"/>
    <property type="match status" value="1"/>
</dbReference>
<keyword evidence="7" id="KW-0675">Receptor</keyword>
<feature type="compositionally biased region" description="Polar residues" evidence="5">
    <location>
        <begin position="470"/>
        <end position="483"/>
    </location>
</feature>
<keyword evidence="8" id="KW-1185">Reference proteome</keyword>
<feature type="region of interest" description="Disordered" evidence="5">
    <location>
        <begin position="357"/>
        <end position="428"/>
    </location>
</feature>
<feature type="transmembrane region" description="Helical" evidence="6">
    <location>
        <begin position="35"/>
        <end position="58"/>
    </location>
</feature>
<evidence type="ECO:0000256" key="2">
    <source>
        <dbReference type="ARBA" id="ARBA00022692"/>
    </source>
</evidence>
<dbReference type="GO" id="GO:0016020">
    <property type="term" value="C:membrane"/>
    <property type="evidence" value="ECO:0007669"/>
    <property type="project" value="UniProtKB-SubCell"/>
</dbReference>
<sequence length="622" mass="69034">MGETNITDQRKMMESHDVYATTSKVCGVHADVLHVVSYFGCILSIIGLSLTIFTYTFFRRLRKELAAKILIQLCIALLCVLIVFVVGIERSRVGPIGCYIVAVLMHYFILAAFLWMLVEAHFMYLAFVKVWSQHGEHELLKCSFIAWGLPAVVVGITMAVNVDNYGGGHYCRIERIAFYAAFFAPVMCIIFLNLIVFGIIMYKLNTRPDSSLGNGRSAMTQRMKQAVGIMILVGVTWIFGALAISGVRLIFNYLFVFFNSIQGFCIFLFYCLSQKNVRDCWKALLTCQLHKLYKDKSFHTNTYDRRRCSTASTNATHNNTLSLARKKTSTSSGNTAYPSHSMDTLNREFTSYNCSSGTLPGRKEGSKPNNLNNFKPKDCNLQNGTTSNSDIWKRLSNAVTGDDETPNSFSTDTPLTRSHSSETLCSDDSSENYHSYDLVASSEGSLLSLHSLAESQASDNQGFYIVNPKDSCNNSLHSDSAPNTPSPGEVKRPMPTPLTRNNRLTVPPPTKRMQQLQAKPNNNDPLAIPDDFGKLIVNPSRGSVRGVRGVVETSVDTYDEDSHAAITPQGVRLAEGINNEQQDNFGSNECIASPMYFAQNNRAKSKDRNSSTNESTIGDVCL</sequence>
<dbReference type="GO" id="GO:0007166">
    <property type="term" value="P:cell surface receptor signaling pathway"/>
    <property type="evidence" value="ECO:0007669"/>
    <property type="project" value="InterPro"/>
</dbReference>
<keyword evidence="2 6" id="KW-0812">Transmembrane</keyword>
<evidence type="ECO:0000313" key="7">
    <source>
        <dbReference type="EMBL" id="CAB3991693.1"/>
    </source>
</evidence>
<feature type="transmembrane region" description="Helical" evidence="6">
    <location>
        <begin position="225"/>
        <end position="244"/>
    </location>
</feature>
<feature type="compositionally biased region" description="Polar residues" evidence="5">
    <location>
        <begin position="380"/>
        <end position="390"/>
    </location>
</feature>
<evidence type="ECO:0000256" key="3">
    <source>
        <dbReference type="ARBA" id="ARBA00022989"/>
    </source>
</evidence>
<evidence type="ECO:0000256" key="4">
    <source>
        <dbReference type="ARBA" id="ARBA00023136"/>
    </source>
</evidence>
<feature type="region of interest" description="Disordered" evidence="5">
    <location>
        <begin position="319"/>
        <end position="338"/>
    </location>
</feature>
<dbReference type="InterPro" id="IPR017981">
    <property type="entry name" value="GPCR_2-like_7TM"/>
</dbReference>
<feature type="transmembrane region" description="Helical" evidence="6">
    <location>
        <begin position="94"/>
        <end position="118"/>
    </location>
</feature>
<dbReference type="EMBL" id="CACRXK020001901">
    <property type="protein sequence ID" value="CAB3991693.1"/>
    <property type="molecule type" value="Genomic_DNA"/>
</dbReference>
<dbReference type="PANTHER" id="PTHR47767:SF2">
    <property type="entry name" value="GPS DOMAIN-CONTAINING PROTEIN"/>
    <property type="match status" value="1"/>
</dbReference>
<dbReference type="PRINTS" id="PR00249">
    <property type="entry name" value="GPCRSECRETIN"/>
</dbReference>
<feature type="compositionally biased region" description="Polar residues" evidence="5">
    <location>
        <begin position="512"/>
        <end position="524"/>
    </location>
</feature>
<dbReference type="PANTHER" id="PTHR47767">
    <property type="entry name" value="ADHESION G PROTEIN-COUPLED RECEPTOR G7"/>
    <property type="match status" value="1"/>
</dbReference>
<dbReference type="Proteomes" id="UP001152795">
    <property type="component" value="Unassembled WGS sequence"/>
</dbReference>
<proteinExistence type="predicted"/>
<name>A0A6S7GJS9_PARCT</name>
<reference evidence="7" key="1">
    <citation type="submission" date="2020-04" db="EMBL/GenBank/DDBJ databases">
        <authorList>
            <person name="Alioto T."/>
            <person name="Alioto T."/>
            <person name="Gomez Garrido J."/>
        </authorList>
    </citation>
    <scope>NUCLEOTIDE SEQUENCE</scope>
    <source>
        <strain evidence="7">A484AB</strain>
    </source>
</reference>
<keyword evidence="3 6" id="KW-1133">Transmembrane helix</keyword>